<dbReference type="Proteomes" id="UP000294678">
    <property type="component" value="Unassembled WGS sequence"/>
</dbReference>
<evidence type="ECO:0000313" key="1">
    <source>
        <dbReference type="EMBL" id="TDT72588.1"/>
    </source>
</evidence>
<organism evidence="1 2">
    <name type="scientific">Hypnocyclicus thermotrophus</name>
    <dbReference type="NCBI Taxonomy" id="1627895"/>
    <lineage>
        <taxon>Bacteria</taxon>
        <taxon>Fusobacteriati</taxon>
        <taxon>Fusobacteriota</taxon>
        <taxon>Fusobacteriia</taxon>
        <taxon>Fusobacteriales</taxon>
        <taxon>Fusobacteriaceae</taxon>
        <taxon>Hypnocyclicus</taxon>
    </lineage>
</organism>
<comment type="caution">
    <text evidence="1">The sequence shown here is derived from an EMBL/GenBank/DDBJ whole genome shotgun (WGS) entry which is preliminary data.</text>
</comment>
<accession>A0AA46E1T0</accession>
<gene>
    <name evidence="1" type="ORF">EV215_0398</name>
</gene>
<proteinExistence type="predicted"/>
<evidence type="ECO:0000313" key="2">
    <source>
        <dbReference type="Proteomes" id="UP000294678"/>
    </source>
</evidence>
<dbReference type="EMBL" id="SOBG01000001">
    <property type="protein sequence ID" value="TDT72588.1"/>
    <property type="molecule type" value="Genomic_DNA"/>
</dbReference>
<name>A0AA46E1T0_9FUSO</name>
<protein>
    <submittedName>
        <fullName evidence="1">Uncharacterized protein</fullName>
    </submittedName>
</protein>
<reference evidence="1 2" key="1">
    <citation type="submission" date="2019-03" db="EMBL/GenBank/DDBJ databases">
        <title>Genomic Encyclopedia of Type Strains, Phase IV (KMG-IV): sequencing the most valuable type-strain genomes for metagenomic binning, comparative biology and taxonomic classification.</title>
        <authorList>
            <person name="Goeker M."/>
        </authorList>
    </citation>
    <scope>NUCLEOTIDE SEQUENCE [LARGE SCALE GENOMIC DNA]</scope>
    <source>
        <strain evidence="1 2">DSM 100055</strain>
    </source>
</reference>
<keyword evidence="2" id="KW-1185">Reference proteome</keyword>
<sequence length="37" mass="4458">MKVLKIILTIIKNFLGKKDKEYIEEAIIVEEKILRRK</sequence>
<dbReference type="AlphaFoldDB" id="A0AA46E1T0"/>